<reference evidence="3" key="1">
    <citation type="submission" date="2017-02" db="EMBL/GenBank/DDBJ databases">
        <authorList>
            <person name="Varghese N."/>
            <person name="Submissions S."/>
        </authorList>
    </citation>
    <scope>NUCLEOTIDE SEQUENCE [LARGE SCALE GENOMIC DNA]</scope>
    <source>
        <strain evidence="3">USBA 833</strain>
    </source>
</reference>
<dbReference type="Pfam" id="PF01935">
    <property type="entry name" value="DUF87"/>
    <property type="match status" value="1"/>
</dbReference>
<protein>
    <recommendedName>
        <fullName evidence="1">Helicase HerA central domain-containing protein</fullName>
    </recommendedName>
</protein>
<dbReference type="InterPro" id="IPR002789">
    <property type="entry name" value="HerA_central"/>
</dbReference>
<dbReference type="Gene3D" id="3.40.50.300">
    <property type="entry name" value="P-loop containing nucleotide triphosphate hydrolases"/>
    <property type="match status" value="2"/>
</dbReference>
<dbReference type="AlphaFoldDB" id="A0A1T4WHI5"/>
<dbReference type="EMBL" id="FUYH01000001">
    <property type="protein sequence ID" value="SKA76752.1"/>
    <property type="molecule type" value="Genomic_DNA"/>
</dbReference>
<proteinExistence type="predicted"/>
<dbReference type="PANTHER" id="PTHR42957:SF2">
    <property type="entry name" value="HELICASE HERA CENTRAL DOMAIN-CONTAINING PROTEIN"/>
    <property type="match status" value="1"/>
</dbReference>
<keyword evidence="3" id="KW-1185">Reference proteome</keyword>
<accession>A0A1T4WHI5</accession>
<dbReference type="OrthoDB" id="9806951at2"/>
<feature type="domain" description="Helicase HerA central" evidence="1">
    <location>
        <begin position="151"/>
        <end position="356"/>
    </location>
</feature>
<dbReference type="PANTHER" id="PTHR42957">
    <property type="entry name" value="HELICASE MJ1565-RELATED"/>
    <property type="match status" value="1"/>
</dbReference>
<dbReference type="Proteomes" id="UP000190105">
    <property type="component" value="Unassembled WGS sequence"/>
</dbReference>
<sequence>MKVAGITNQQEVYVVSDSKPFKINQILIIEDENLGSLLGEVVETSSYNKYIPFNINGEMGDNNVLESLRALGYNIDENTIYIARLNLIVEAQYPVTVGSKVRYPSFDEVKDLLVKSSPERGLVLGVVKSTEELDDTIDNKYRDLLCLLQNGKVKNQSGIPFIFDIKSMQQYPHIGIFGGSGSGKSFGMRVILEEIMKLSIPTIVLDPHYEMDFSTPFDKLESKYRTDFKDKFKCLQIGRHVGIKFSNLSVRDLSAILSAASPGSFTEPMMSVVEQLHKKGDTYYSFEERLMILKEAQEIGNERRIVELLNNAVDSVEQDRYKRMVDIYKKYGTLPAQSVNGILWRLQRLNKEGLFTNDIREIENCLMQGKTAVVQGPLKIMNVFSSYVITSLYHKRRDYRDGLQLGESLDYFPPFIIAFDECHNFVPKGYDTSAKSVIKEIAQEGRKYGVFLILATQRPALLDETVTAQLNTKLVFRTVRASDIDTIKEETDITSEEAKRLPYLQSGDTFISSAIFGRTVAVRIRMAKTTSVHTENPFDELLNMNSKKYEELFKDIKDHLPIYPNDLLSVLKNLNSAGIRDIEDLKSSLEALVDMGYIRKSSTIFGQCYESAV</sequence>
<dbReference type="InterPro" id="IPR027417">
    <property type="entry name" value="P-loop_NTPase"/>
</dbReference>
<dbReference type="RefSeq" id="WP_078695288.1">
    <property type="nucleotide sequence ID" value="NZ_FUYH01000001.1"/>
</dbReference>
<dbReference type="STRING" id="1147123.SAMN05443428_101259"/>
<organism evidence="2 3">
    <name type="scientific">Caloramator quimbayensis</name>
    <dbReference type="NCBI Taxonomy" id="1147123"/>
    <lineage>
        <taxon>Bacteria</taxon>
        <taxon>Bacillati</taxon>
        <taxon>Bacillota</taxon>
        <taxon>Clostridia</taxon>
        <taxon>Eubacteriales</taxon>
        <taxon>Clostridiaceae</taxon>
        <taxon>Caloramator</taxon>
    </lineage>
</organism>
<evidence type="ECO:0000313" key="2">
    <source>
        <dbReference type="EMBL" id="SKA76752.1"/>
    </source>
</evidence>
<dbReference type="InterPro" id="IPR008571">
    <property type="entry name" value="HerA-like"/>
</dbReference>
<evidence type="ECO:0000259" key="1">
    <source>
        <dbReference type="Pfam" id="PF01935"/>
    </source>
</evidence>
<dbReference type="SUPFAM" id="SSF52540">
    <property type="entry name" value="P-loop containing nucleoside triphosphate hydrolases"/>
    <property type="match status" value="1"/>
</dbReference>
<evidence type="ECO:0000313" key="3">
    <source>
        <dbReference type="Proteomes" id="UP000190105"/>
    </source>
</evidence>
<name>A0A1T4WHI5_9CLOT</name>
<gene>
    <name evidence="2" type="ORF">SAMN05443428_101259</name>
</gene>